<organism evidence="2 3">
    <name type="scientific">Roridomyces roridus</name>
    <dbReference type="NCBI Taxonomy" id="1738132"/>
    <lineage>
        <taxon>Eukaryota</taxon>
        <taxon>Fungi</taxon>
        <taxon>Dikarya</taxon>
        <taxon>Basidiomycota</taxon>
        <taxon>Agaricomycotina</taxon>
        <taxon>Agaricomycetes</taxon>
        <taxon>Agaricomycetidae</taxon>
        <taxon>Agaricales</taxon>
        <taxon>Marasmiineae</taxon>
        <taxon>Mycenaceae</taxon>
        <taxon>Roridomyces</taxon>
    </lineage>
</organism>
<keyword evidence="3" id="KW-1185">Reference proteome</keyword>
<feature type="compositionally biased region" description="Basic and acidic residues" evidence="1">
    <location>
        <begin position="527"/>
        <end position="547"/>
    </location>
</feature>
<feature type="region of interest" description="Disordered" evidence="1">
    <location>
        <begin position="117"/>
        <end position="140"/>
    </location>
</feature>
<evidence type="ECO:0000313" key="2">
    <source>
        <dbReference type="EMBL" id="KAJ7623218.1"/>
    </source>
</evidence>
<feature type="compositionally biased region" description="Polar residues" evidence="1">
    <location>
        <begin position="401"/>
        <end position="410"/>
    </location>
</feature>
<feature type="region of interest" description="Disordered" evidence="1">
    <location>
        <begin position="491"/>
        <end position="547"/>
    </location>
</feature>
<evidence type="ECO:0000313" key="3">
    <source>
        <dbReference type="Proteomes" id="UP001221142"/>
    </source>
</evidence>
<name>A0AAD7BK44_9AGAR</name>
<protein>
    <submittedName>
        <fullName evidence="2">Uncharacterized protein</fullName>
    </submittedName>
</protein>
<feature type="compositionally biased region" description="Polar residues" evidence="1">
    <location>
        <begin position="253"/>
        <end position="267"/>
    </location>
</feature>
<reference evidence="2" key="1">
    <citation type="submission" date="2023-03" db="EMBL/GenBank/DDBJ databases">
        <title>Massive genome expansion in bonnet fungi (Mycena s.s.) driven by repeated elements and novel gene families across ecological guilds.</title>
        <authorList>
            <consortium name="Lawrence Berkeley National Laboratory"/>
            <person name="Harder C.B."/>
            <person name="Miyauchi S."/>
            <person name="Viragh M."/>
            <person name="Kuo A."/>
            <person name="Thoen E."/>
            <person name="Andreopoulos B."/>
            <person name="Lu D."/>
            <person name="Skrede I."/>
            <person name="Drula E."/>
            <person name="Henrissat B."/>
            <person name="Morin E."/>
            <person name="Kohler A."/>
            <person name="Barry K."/>
            <person name="LaButti K."/>
            <person name="Morin E."/>
            <person name="Salamov A."/>
            <person name="Lipzen A."/>
            <person name="Mereny Z."/>
            <person name="Hegedus B."/>
            <person name="Baldrian P."/>
            <person name="Stursova M."/>
            <person name="Weitz H."/>
            <person name="Taylor A."/>
            <person name="Grigoriev I.V."/>
            <person name="Nagy L.G."/>
            <person name="Martin F."/>
            <person name="Kauserud H."/>
        </authorList>
    </citation>
    <scope>NUCLEOTIDE SEQUENCE</scope>
    <source>
        <strain evidence="2">9284</strain>
    </source>
</reference>
<dbReference type="EMBL" id="JARKIF010000014">
    <property type="protein sequence ID" value="KAJ7623218.1"/>
    <property type="molecule type" value="Genomic_DNA"/>
</dbReference>
<feature type="compositionally biased region" description="Low complexity" evidence="1">
    <location>
        <begin position="345"/>
        <end position="355"/>
    </location>
</feature>
<feature type="region of interest" description="Disordered" evidence="1">
    <location>
        <begin position="14"/>
        <end position="43"/>
    </location>
</feature>
<feature type="compositionally biased region" description="Polar residues" evidence="1">
    <location>
        <begin position="299"/>
        <end position="308"/>
    </location>
</feature>
<comment type="caution">
    <text evidence="2">The sequence shown here is derived from an EMBL/GenBank/DDBJ whole genome shotgun (WGS) entry which is preliminary data.</text>
</comment>
<proteinExistence type="predicted"/>
<feature type="compositionally biased region" description="Polar residues" evidence="1">
    <location>
        <begin position="186"/>
        <end position="209"/>
    </location>
</feature>
<evidence type="ECO:0000256" key="1">
    <source>
        <dbReference type="SAM" id="MobiDB-lite"/>
    </source>
</evidence>
<feature type="compositionally biased region" description="Low complexity" evidence="1">
    <location>
        <begin position="86"/>
        <end position="101"/>
    </location>
</feature>
<dbReference type="Proteomes" id="UP001221142">
    <property type="component" value="Unassembled WGS sequence"/>
</dbReference>
<feature type="region of interest" description="Disordered" evidence="1">
    <location>
        <begin position="81"/>
        <end position="103"/>
    </location>
</feature>
<feature type="region of interest" description="Disordered" evidence="1">
    <location>
        <begin position="226"/>
        <end position="470"/>
    </location>
</feature>
<dbReference type="AlphaFoldDB" id="A0AAD7BK44"/>
<feature type="compositionally biased region" description="Polar residues" evidence="1">
    <location>
        <begin position="227"/>
        <end position="236"/>
    </location>
</feature>
<accession>A0AAD7BK44</accession>
<sequence>MAFASLKRFFSIRKKKSRRERGQGTHSVSTPALTPIYESPDDSAEVRANQLLRSSSARYAVVRELDYSSFPPLPHPINNVLQNPGSSTASLASAAPSVSSSTRGTYTVVVHRRTRHAHTEFPNANRGGPDTTQSHMLGLPSDPSVVSLVSLYDEHGRLPARTFSNSPPKGKEKEQESGGGRAQVARSGSTLRQLLGNPSSSVNSRSDASTGEGDISWAERFLGETASPASSTSSLMLPTPDTPDTPLPLDGEQSFTTQHDLSTSIVGISSLEVELSDGPETPPRVKSPVAASRSPYGAQGTQTPQRASQVFGFLTEKRRSRVVEDDERSLPELPSVFSSPSTAESPPNRSHFSSDSSRDSIEPPPVVPATPREPQTELPRSQNEVQVLMANGPTRVILTAPTPSFHQDNTAAPPLRGPRGPRAHRQRREAPTHDGFTALPPRRISRRTSSEATIPVVEEKSKPPARVGSKRRSILAVFEKENTHLSAKQELPRTPIRVGSISRPYQMRGAPPSPASSLELSTAGRELMGDLKQQRRGARERERRTYF</sequence>
<gene>
    <name evidence="2" type="ORF">FB45DRAFT_837262</name>
</gene>
<feature type="region of interest" description="Disordered" evidence="1">
    <location>
        <begin position="158"/>
        <end position="212"/>
    </location>
</feature>